<accession>A0A9P4IQ68</accession>
<dbReference type="PANTHER" id="PTHR13618:SF1">
    <property type="entry name" value="PROTEIN ROGDI HOMOLOG"/>
    <property type="match status" value="1"/>
</dbReference>
<dbReference type="OrthoDB" id="66510at2759"/>
<evidence type="ECO:0008006" key="3">
    <source>
        <dbReference type="Google" id="ProtNLM"/>
    </source>
</evidence>
<comment type="caution">
    <text evidence="1">The sequence shown here is derived from an EMBL/GenBank/DDBJ whole genome shotgun (WGS) entry which is preliminary data.</text>
</comment>
<keyword evidence="2" id="KW-1185">Reference proteome</keyword>
<dbReference type="PANTHER" id="PTHR13618">
    <property type="entry name" value="LEUCINE ZIPPER CONTAINING TRANSCRIPTION FACTOR LZF1"/>
    <property type="match status" value="1"/>
</dbReference>
<evidence type="ECO:0000313" key="2">
    <source>
        <dbReference type="Proteomes" id="UP000799772"/>
    </source>
</evidence>
<sequence>MSTEVWPPISAPQLAIEEDATLARELQWLLESLQSTLQSLKSGLEECAALLAPVEPGSTLVLSSHRSENVKGTVTRVGTRVVKGNVQLRLQTLPPPRGAPAFPLVVSSAPQAPTLVLDQIVSVRTLINSCLDIVDVSTWTGDAKNADFISGQLRLLEENIREAKGTLKGGPDIPNPWWEDPLDENIFDPPLPHYLSVNVAVAEAALVVTIRTLSASSPQPSTPETHQSTFVPNFGLRDRLAVALGATRPPTHDEIDQTFTFRGEQVSVKEKVRVESQDPSLMAALAKLSSLERVVKMSRQALAIVMGRDTSDDD</sequence>
<proteinExistence type="predicted"/>
<dbReference type="Proteomes" id="UP000799772">
    <property type="component" value="Unassembled WGS sequence"/>
</dbReference>
<organism evidence="1 2">
    <name type="scientific">Rhizodiscina lignyota</name>
    <dbReference type="NCBI Taxonomy" id="1504668"/>
    <lineage>
        <taxon>Eukaryota</taxon>
        <taxon>Fungi</taxon>
        <taxon>Dikarya</taxon>
        <taxon>Ascomycota</taxon>
        <taxon>Pezizomycotina</taxon>
        <taxon>Dothideomycetes</taxon>
        <taxon>Pleosporomycetidae</taxon>
        <taxon>Aulographales</taxon>
        <taxon>Rhizodiscinaceae</taxon>
        <taxon>Rhizodiscina</taxon>
    </lineage>
</organism>
<dbReference type="GO" id="GO:0043291">
    <property type="term" value="C:RAVE complex"/>
    <property type="evidence" value="ECO:0007669"/>
    <property type="project" value="TreeGrafter"/>
</dbReference>
<evidence type="ECO:0000313" key="1">
    <source>
        <dbReference type="EMBL" id="KAF2104058.1"/>
    </source>
</evidence>
<name>A0A9P4IQ68_9PEZI</name>
<reference evidence="1" key="1">
    <citation type="journal article" date="2020" name="Stud. Mycol.">
        <title>101 Dothideomycetes genomes: a test case for predicting lifestyles and emergence of pathogens.</title>
        <authorList>
            <person name="Haridas S."/>
            <person name="Albert R."/>
            <person name="Binder M."/>
            <person name="Bloem J."/>
            <person name="Labutti K."/>
            <person name="Salamov A."/>
            <person name="Andreopoulos B."/>
            <person name="Baker S."/>
            <person name="Barry K."/>
            <person name="Bills G."/>
            <person name="Bluhm B."/>
            <person name="Cannon C."/>
            <person name="Castanera R."/>
            <person name="Culley D."/>
            <person name="Daum C."/>
            <person name="Ezra D."/>
            <person name="Gonzalez J."/>
            <person name="Henrissat B."/>
            <person name="Kuo A."/>
            <person name="Liang C."/>
            <person name="Lipzen A."/>
            <person name="Lutzoni F."/>
            <person name="Magnuson J."/>
            <person name="Mondo S."/>
            <person name="Nolan M."/>
            <person name="Ohm R."/>
            <person name="Pangilinan J."/>
            <person name="Park H.-J."/>
            <person name="Ramirez L."/>
            <person name="Alfaro M."/>
            <person name="Sun H."/>
            <person name="Tritt A."/>
            <person name="Yoshinaga Y."/>
            <person name="Zwiers L.-H."/>
            <person name="Turgeon B."/>
            <person name="Goodwin S."/>
            <person name="Spatafora J."/>
            <person name="Crous P."/>
            <person name="Grigoriev I."/>
        </authorList>
    </citation>
    <scope>NUCLEOTIDE SEQUENCE</scope>
    <source>
        <strain evidence="1">CBS 133067</strain>
    </source>
</reference>
<dbReference type="InterPro" id="IPR028241">
    <property type="entry name" value="RAVE2/Rogdi"/>
</dbReference>
<dbReference type="EMBL" id="ML978121">
    <property type="protein sequence ID" value="KAF2104058.1"/>
    <property type="molecule type" value="Genomic_DNA"/>
</dbReference>
<protein>
    <recommendedName>
        <fullName evidence="3">RAVE subunit 2/Rogdi</fullName>
    </recommendedName>
</protein>
<dbReference type="AlphaFoldDB" id="A0A9P4IQ68"/>
<gene>
    <name evidence="1" type="ORF">NA57DRAFT_70270</name>
</gene>
<dbReference type="Pfam" id="PF10259">
    <property type="entry name" value="Rogdi_lz"/>
    <property type="match status" value="1"/>
</dbReference>